<evidence type="ECO:0000313" key="6">
    <source>
        <dbReference type="Proteomes" id="UP001143400"/>
    </source>
</evidence>
<dbReference type="Proteomes" id="UP001143400">
    <property type="component" value="Unassembled WGS sequence"/>
</dbReference>
<dbReference type="AlphaFoldDB" id="A0A9W6MT70"/>
<dbReference type="RefSeq" id="WP_246482504.1">
    <property type="nucleotide sequence ID" value="NZ_BSFF01000003.1"/>
</dbReference>
<feature type="domain" description="TadE-like" evidence="2">
    <location>
        <begin position="2"/>
        <end position="41"/>
    </location>
</feature>
<reference evidence="4 5" key="2">
    <citation type="submission" date="2021-01" db="EMBL/GenBank/DDBJ databases">
        <title>Genomic Encyclopedia of Type Strains, Phase IV (KMG-IV): sequencing the most valuable type-strain genomes for metagenomic binning, comparative biology and taxonomic classification.</title>
        <authorList>
            <person name="Goeker M."/>
        </authorList>
    </citation>
    <scope>NUCLEOTIDE SEQUENCE [LARGE SCALE GENOMIC DNA]</scope>
    <source>
        <strain evidence="4 5">DSM 6130</strain>
    </source>
</reference>
<dbReference type="EMBL" id="BSFF01000003">
    <property type="protein sequence ID" value="GLK56786.1"/>
    <property type="molecule type" value="Genomic_DNA"/>
</dbReference>
<dbReference type="Proteomes" id="UP000758856">
    <property type="component" value="Unassembled WGS sequence"/>
</dbReference>
<gene>
    <name evidence="3" type="ORF">GCM10008170_28050</name>
    <name evidence="4" type="ORF">JOD31_002821</name>
</gene>
<evidence type="ECO:0000313" key="4">
    <source>
        <dbReference type="EMBL" id="MBM7852579.1"/>
    </source>
</evidence>
<evidence type="ECO:0000313" key="3">
    <source>
        <dbReference type="EMBL" id="GLK56786.1"/>
    </source>
</evidence>
<evidence type="ECO:0000259" key="2">
    <source>
        <dbReference type="Pfam" id="PF07811"/>
    </source>
</evidence>
<name>A0A9W6MT70_9HYPH</name>
<organism evidence="3 6">
    <name type="scientific">Methylopila capsulata</name>
    <dbReference type="NCBI Taxonomy" id="61654"/>
    <lineage>
        <taxon>Bacteria</taxon>
        <taxon>Pseudomonadati</taxon>
        <taxon>Pseudomonadota</taxon>
        <taxon>Alphaproteobacteria</taxon>
        <taxon>Hyphomicrobiales</taxon>
        <taxon>Methylopilaceae</taxon>
        <taxon>Methylopila</taxon>
    </lineage>
</organism>
<dbReference type="InterPro" id="IPR012495">
    <property type="entry name" value="TadE-like_dom"/>
</dbReference>
<keyword evidence="1" id="KW-0472">Membrane</keyword>
<comment type="caution">
    <text evidence="3">The sequence shown here is derived from an EMBL/GenBank/DDBJ whole genome shotgun (WGS) entry which is preliminary data.</text>
</comment>
<reference evidence="3" key="3">
    <citation type="submission" date="2023-01" db="EMBL/GenBank/DDBJ databases">
        <authorList>
            <person name="Sun Q."/>
            <person name="Evtushenko L."/>
        </authorList>
    </citation>
    <scope>NUCLEOTIDE SEQUENCE</scope>
    <source>
        <strain evidence="3">VKM B-1606</strain>
    </source>
</reference>
<keyword evidence="1" id="KW-0812">Transmembrane</keyword>
<keyword evidence="5" id="KW-1185">Reference proteome</keyword>
<evidence type="ECO:0000313" key="5">
    <source>
        <dbReference type="Proteomes" id="UP000758856"/>
    </source>
</evidence>
<keyword evidence="1" id="KW-1133">Transmembrane helix</keyword>
<proteinExistence type="predicted"/>
<evidence type="ECO:0000256" key="1">
    <source>
        <dbReference type="SAM" id="Phobius"/>
    </source>
</evidence>
<protein>
    <submittedName>
        <fullName evidence="4">Flp pilus assembly protein TadG</fullName>
    </submittedName>
</protein>
<reference evidence="3" key="1">
    <citation type="journal article" date="2014" name="Int. J. Syst. Evol. Microbiol.">
        <title>Complete genome sequence of Corynebacterium casei LMG S-19264T (=DSM 44701T), isolated from a smear-ripened cheese.</title>
        <authorList>
            <consortium name="US DOE Joint Genome Institute (JGI-PGF)"/>
            <person name="Walter F."/>
            <person name="Albersmeier A."/>
            <person name="Kalinowski J."/>
            <person name="Ruckert C."/>
        </authorList>
    </citation>
    <scope>NUCLEOTIDE SEQUENCE</scope>
    <source>
        <strain evidence="3">VKM B-1606</strain>
    </source>
</reference>
<dbReference type="EMBL" id="JAFBCY010000003">
    <property type="protein sequence ID" value="MBM7852579.1"/>
    <property type="molecule type" value="Genomic_DNA"/>
</dbReference>
<accession>A0A9W6MT70</accession>
<dbReference type="Pfam" id="PF07811">
    <property type="entry name" value="TadE"/>
    <property type="match status" value="1"/>
</dbReference>
<feature type="transmembrane region" description="Helical" evidence="1">
    <location>
        <begin position="6"/>
        <end position="25"/>
    </location>
</feature>
<sequence length="127" mass="13196">MAVEFALIAPVFISIVAGVVFYGVYFGAANSVQQLAADAARASIAGLSDAERVAIARQHVIAAAPSFVLIDASRTSVTAKPSTSDPNLFEVAVSYDASRLTIWGLDGLLPLPSKTITRTAAVQRGGF</sequence>